<keyword evidence="1" id="KW-0131">Cell cycle</keyword>
<keyword evidence="1" id="KW-0175">Coiled coil</keyword>
<comment type="similarity">
    <text evidence="1">Belongs to the CpoB family.</text>
</comment>
<evidence type="ECO:0000256" key="1">
    <source>
        <dbReference type="HAMAP-Rule" id="MF_02066"/>
    </source>
</evidence>
<dbReference type="RefSeq" id="WP_118943143.1">
    <property type="nucleotide sequence ID" value="NZ_CP032125.1"/>
</dbReference>
<dbReference type="InterPro" id="IPR014162">
    <property type="entry name" value="CpoB_C"/>
</dbReference>
<gene>
    <name evidence="3" type="primary">ybgF</name>
    <name evidence="1" type="synonym">cpoB</name>
    <name evidence="3" type="ORF">BAR1_11490</name>
</gene>
<proteinExistence type="inferred from homology"/>
<dbReference type="AlphaFoldDB" id="A0A347UI10"/>
<feature type="signal peptide" evidence="1">
    <location>
        <begin position="1"/>
        <end position="21"/>
    </location>
</feature>
<dbReference type="PROSITE" id="PS50005">
    <property type="entry name" value="TPR"/>
    <property type="match status" value="1"/>
</dbReference>
<evidence type="ECO:0000313" key="4">
    <source>
        <dbReference type="Proteomes" id="UP000261704"/>
    </source>
</evidence>
<dbReference type="InterPro" id="IPR011990">
    <property type="entry name" value="TPR-like_helical_dom_sf"/>
</dbReference>
<dbReference type="Proteomes" id="UP000261704">
    <property type="component" value="Chromosome"/>
</dbReference>
<dbReference type="GO" id="GO:0043093">
    <property type="term" value="P:FtsZ-dependent cytokinesis"/>
    <property type="evidence" value="ECO:0007669"/>
    <property type="project" value="UniProtKB-UniRule"/>
</dbReference>
<dbReference type="Pfam" id="PF13174">
    <property type="entry name" value="TPR_6"/>
    <property type="match status" value="1"/>
</dbReference>
<dbReference type="GO" id="GO:0030288">
    <property type="term" value="C:outer membrane-bounded periplasmic space"/>
    <property type="evidence" value="ECO:0007669"/>
    <property type="project" value="UniProtKB-UniRule"/>
</dbReference>
<comment type="function">
    <text evidence="1">Mediates coordination of peptidoglycan synthesis and outer membrane constriction during cell division.</text>
</comment>
<dbReference type="NCBIfam" id="TIGR02795">
    <property type="entry name" value="tol_pal_ybgF"/>
    <property type="match status" value="1"/>
</dbReference>
<dbReference type="OrthoDB" id="9763909at2"/>
<evidence type="ECO:0000256" key="2">
    <source>
        <dbReference type="PROSITE-ProRule" id="PRU00339"/>
    </source>
</evidence>
<dbReference type="InterPro" id="IPR034706">
    <property type="entry name" value="CpoB"/>
</dbReference>
<keyword evidence="1" id="KW-0132">Cell division</keyword>
<keyword evidence="4" id="KW-1185">Reference proteome</keyword>
<name>A0A347UI10_9RHOB</name>
<keyword evidence="1" id="KW-0574">Periplasm</keyword>
<dbReference type="InterPro" id="IPR019734">
    <property type="entry name" value="TPR_rpt"/>
</dbReference>
<dbReference type="HAMAP" id="MF_02066">
    <property type="entry name" value="CpoB"/>
    <property type="match status" value="1"/>
</dbReference>
<feature type="chain" id="PRO_5017089360" description="Cell division coordinator CpoB" evidence="1">
    <location>
        <begin position="22"/>
        <end position="274"/>
    </location>
</feature>
<feature type="repeat" description="TPR" evidence="2">
    <location>
        <begin position="188"/>
        <end position="221"/>
    </location>
</feature>
<dbReference type="Pfam" id="PF13432">
    <property type="entry name" value="TPR_16"/>
    <property type="match status" value="1"/>
</dbReference>
<accession>A0A347UI10</accession>
<keyword evidence="1" id="KW-0732">Signal</keyword>
<reference evidence="3 4" key="1">
    <citation type="submission" date="2018-09" db="EMBL/GenBank/DDBJ databases">
        <title>Profundibacter amoris BAR1 gen. nov., sp. nov., a new member of the Roseobacter clade isolated at Lokis Castle Vent Field on the Arctic Mid-Oceanic Ridge.</title>
        <authorList>
            <person name="Le Moine Bauer S."/>
            <person name="Sjoeberg A.G."/>
            <person name="L'Haridon S."/>
            <person name="Stokke R."/>
            <person name="Roalkvam I."/>
            <person name="Steen I.H."/>
            <person name="Dahle H."/>
        </authorList>
    </citation>
    <scope>NUCLEOTIDE SEQUENCE [LARGE SCALE GENOMIC DNA]</scope>
    <source>
        <strain evidence="3 4">BAR1</strain>
    </source>
</reference>
<comment type="subcellular location">
    <subcellularLocation>
        <location evidence="1">Periplasm</location>
    </subcellularLocation>
</comment>
<dbReference type="EMBL" id="CP032125">
    <property type="protein sequence ID" value="AXX98488.1"/>
    <property type="molecule type" value="Genomic_DNA"/>
</dbReference>
<feature type="coiled-coil region" evidence="1">
    <location>
        <begin position="28"/>
        <end position="95"/>
    </location>
</feature>
<dbReference type="KEGG" id="pamo:BAR1_11490"/>
<dbReference type="SUPFAM" id="SSF48452">
    <property type="entry name" value="TPR-like"/>
    <property type="match status" value="1"/>
</dbReference>
<protein>
    <recommendedName>
        <fullName evidence="1">Cell division coordinator CpoB</fullName>
    </recommendedName>
</protein>
<organism evidence="3 4">
    <name type="scientific">Profundibacter amoris</name>
    <dbReference type="NCBI Taxonomy" id="2171755"/>
    <lineage>
        <taxon>Bacteria</taxon>
        <taxon>Pseudomonadati</taxon>
        <taxon>Pseudomonadota</taxon>
        <taxon>Alphaproteobacteria</taxon>
        <taxon>Rhodobacterales</taxon>
        <taxon>Paracoccaceae</taxon>
        <taxon>Profundibacter</taxon>
    </lineage>
</organism>
<evidence type="ECO:0000313" key="3">
    <source>
        <dbReference type="EMBL" id="AXX98488.1"/>
    </source>
</evidence>
<keyword evidence="2" id="KW-0802">TPR repeat</keyword>
<dbReference type="Gene3D" id="1.25.40.10">
    <property type="entry name" value="Tetratricopeptide repeat domain"/>
    <property type="match status" value="1"/>
</dbReference>
<sequence precursor="true">MKRILALIIGLSVLPVAPAAAQADQQTLADIRQELSVLYVEVQRLKRELSTTGAPGTSVGGNTPLERIDAIEAALQKLTAKSEQLENRINRVVADGTNRIGDLEFRLCELETNCDISKLPEGTTLGGVDVGTAPVVTTPDTVDNTELAVGERADYERAQEALASGDFRGAATQLETFTQTYPGSPLSADVHFLRGQAFENLGEMTNAARAYLEAFSGAPDGPKAPESLYKLGTTLGAIGQKNEACVTLTEVEARFPAAPAVQQANTAMRDLGCN</sequence>